<dbReference type="CDD" id="cd07313">
    <property type="entry name" value="terB_like_2"/>
    <property type="match status" value="1"/>
</dbReference>
<sequence>MFANLLSALTGHRHEETLPEPDAAMALGALLVRVAKSNLSYRVEEIRRIDRLLAKIHDLSPVDAAKMRATCEKLEKRAPPTEIFAELIREGVDFDDRLQALEAMWQVVLADGKQSPEQTEIVTRAQHALGLSEADNLTARTRAKQAR</sequence>
<protein>
    <recommendedName>
        <fullName evidence="1">Co-chaperone DjlA N-terminal domain-containing protein</fullName>
    </recommendedName>
</protein>
<evidence type="ECO:0000313" key="2">
    <source>
        <dbReference type="EMBL" id="MYM56462.1"/>
    </source>
</evidence>
<dbReference type="Pfam" id="PF05099">
    <property type="entry name" value="TerB"/>
    <property type="match status" value="1"/>
</dbReference>
<dbReference type="Gene3D" id="1.10.3680.10">
    <property type="entry name" value="TerB-like"/>
    <property type="match status" value="1"/>
</dbReference>
<dbReference type="Proteomes" id="UP000479043">
    <property type="component" value="Unassembled WGS sequence"/>
</dbReference>
<keyword evidence="3" id="KW-1185">Reference proteome</keyword>
<proteinExistence type="predicted"/>
<comment type="caution">
    <text evidence="2">The sequence shown here is derived from an EMBL/GenBank/DDBJ whole genome shotgun (WGS) entry which is preliminary data.</text>
</comment>
<gene>
    <name evidence="2" type="ORF">GR167_14185</name>
</gene>
<dbReference type="InterPro" id="IPR029024">
    <property type="entry name" value="TerB-like"/>
</dbReference>
<dbReference type="AlphaFoldDB" id="A0A6L8LSK4"/>
<dbReference type="RefSeq" id="WP_160974515.1">
    <property type="nucleotide sequence ID" value="NZ_WWEN01000006.1"/>
</dbReference>
<name>A0A6L8LSK4_9RHOB</name>
<dbReference type="InterPro" id="IPR007791">
    <property type="entry name" value="DjlA_N"/>
</dbReference>
<accession>A0A6L8LSK4</accession>
<dbReference type="SUPFAM" id="SSF158682">
    <property type="entry name" value="TerB-like"/>
    <property type="match status" value="1"/>
</dbReference>
<evidence type="ECO:0000259" key="1">
    <source>
        <dbReference type="Pfam" id="PF05099"/>
    </source>
</evidence>
<organism evidence="2 3">
    <name type="scientific">Thalassovita mangrovi</name>
    <dbReference type="NCBI Taxonomy" id="2692236"/>
    <lineage>
        <taxon>Bacteria</taxon>
        <taxon>Pseudomonadati</taxon>
        <taxon>Pseudomonadota</taxon>
        <taxon>Alphaproteobacteria</taxon>
        <taxon>Rhodobacterales</taxon>
        <taxon>Roseobacteraceae</taxon>
        <taxon>Thalassovita</taxon>
    </lineage>
</organism>
<evidence type="ECO:0000313" key="3">
    <source>
        <dbReference type="Proteomes" id="UP000479043"/>
    </source>
</evidence>
<feature type="domain" description="Co-chaperone DjlA N-terminal" evidence="1">
    <location>
        <begin position="25"/>
        <end position="138"/>
    </location>
</feature>
<reference evidence="2 3" key="1">
    <citation type="submission" date="2020-01" db="EMBL/GenBank/DDBJ databases">
        <authorList>
            <person name="Chen S."/>
        </authorList>
    </citation>
    <scope>NUCLEOTIDE SEQUENCE [LARGE SCALE GENOMIC DNA]</scope>
    <source>
        <strain evidence="2 3">GS-10</strain>
    </source>
</reference>
<dbReference type="EMBL" id="WWEN01000006">
    <property type="protein sequence ID" value="MYM56462.1"/>
    <property type="molecule type" value="Genomic_DNA"/>
</dbReference>